<protein>
    <recommendedName>
        <fullName evidence="3">Response regulatory domain-containing protein</fullName>
    </recommendedName>
</protein>
<dbReference type="Proteomes" id="UP001225596">
    <property type="component" value="Unassembled WGS sequence"/>
</dbReference>
<keyword evidence="2" id="KW-1185">Reference proteome</keyword>
<organism evidence="1 2">
    <name type="scientific">Keguizhuia sedimenti</name>
    <dbReference type="NCBI Taxonomy" id="3064264"/>
    <lineage>
        <taxon>Bacteria</taxon>
        <taxon>Pseudomonadati</taxon>
        <taxon>Pseudomonadota</taxon>
        <taxon>Betaproteobacteria</taxon>
        <taxon>Burkholderiales</taxon>
        <taxon>Oxalobacteraceae</taxon>
        <taxon>Keguizhuia</taxon>
    </lineage>
</organism>
<comment type="caution">
    <text evidence="1">The sequence shown here is derived from an EMBL/GenBank/DDBJ whole genome shotgun (WGS) entry which is preliminary data.</text>
</comment>
<gene>
    <name evidence="1" type="ORF">Q8A64_09480</name>
</gene>
<evidence type="ECO:0000313" key="2">
    <source>
        <dbReference type="Proteomes" id="UP001225596"/>
    </source>
</evidence>
<name>A0ABU1BNS1_9BURK</name>
<reference evidence="1 2" key="1">
    <citation type="submission" date="2023-08" db="EMBL/GenBank/DDBJ databases">
        <title>Oxalobacteraceae gen .nov., isolated from river sludge outside the plant.</title>
        <authorList>
            <person name="Zhao S.Y."/>
        </authorList>
    </citation>
    <scope>NUCLEOTIDE SEQUENCE [LARGE SCALE GENOMIC DNA]</scope>
    <source>
        <strain evidence="1 2">R-40</strain>
    </source>
</reference>
<evidence type="ECO:0008006" key="3">
    <source>
        <dbReference type="Google" id="ProtNLM"/>
    </source>
</evidence>
<proteinExistence type="predicted"/>
<accession>A0ABU1BNS1</accession>
<dbReference type="RefSeq" id="WP_338436569.1">
    <property type="nucleotide sequence ID" value="NZ_JAUYVH010000004.1"/>
</dbReference>
<evidence type="ECO:0000313" key="1">
    <source>
        <dbReference type="EMBL" id="MDQ9170640.1"/>
    </source>
</evidence>
<sequence>MASKTSLKILVAIRSDHQELISSILEGNDLTFVHSLDQAYAALSPDFDLIVCGLHFENGRMYDFLKFSKAYQPTKDIPFLCVQLTGGILAYGAFKSMVTAFDVLGGDLFVQLAKWRIELGDEQAFRKLLDVIRVVAAKRLHLGLPDTEAL</sequence>
<dbReference type="EMBL" id="JAUYVH010000004">
    <property type="protein sequence ID" value="MDQ9170640.1"/>
    <property type="molecule type" value="Genomic_DNA"/>
</dbReference>